<evidence type="ECO:0000256" key="3">
    <source>
        <dbReference type="ARBA" id="ARBA00022989"/>
    </source>
</evidence>
<dbReference type="PANTHER" id="PTHR30566:SF25">
    <property type="entry name" value="INNER MEMBRANE PROTEIN"/>
    <property type="match status" value="1"/>
</dbReference>
<evidence type="ECO:0000256" key="6">
    <source>
        <dbReference type="SAM" id="Phobius"/>
    </source>
</evidence>
<dbReference type="Gene3D" id="2.30.30.60">
    <property type="match status" value="1"/>
</dbReference>
<evidence type="ECO:0000259" key="7">
    <source>
        <dbReference type="Pfam" id="PF00924"/>
    </source>
</evidence>
<accession>A0ABZ0V3J7</accession>
<dbReference type="PROSITE" id="PS51257">
    <property type="entry name" value="PROKAR_LIPOPROTEIN"/>
    <property type="match status" value="1"/>
</dbReference>
<reference evidence="8 9" key="1">
    <citation type="submission" date="2023-11" db="EMBL/GenBank/DDBJ databases">
        <title>From the Deep-Sea to the Surface: Bacterial Genomes Isolated from the Moytirra Hydrothermal Vent Plume.</title>
        <authorList>
            <person name="Major S.R."/>
        </authorList>
    </citation>
    <scope>NUCLEOTIDE SEQUENCE [LARGE SCALE GENOMIC DNA]</scope>
    <source>
        <strain evidence="8 9">OXR-9</strain>
    </source>
</reference>
<dbReference type="SUPFAM" id="SSF50182">
    <property type="entry name" value="Sm-like ribonucleoproteins"/>
    <property type="match status" value="1"/>
</dbReference>
<feature type="transmembrane region" description="Helical" evidence="6">
    <location>
        <begin position="67"/>
        <end position="87"/>
    </location>
</feature>
<dbReference type="RefSeq" id="WP_322329125.1">
    <property type="nucleotide sequence ID" value="NZ_CP139725.1"/>
</dbReference>
<proteinExistence type="predicted"/>
<dbReference type="Pfam" id="PF00924">
    <property type="entry name" value="MS_channel_2nd"/>
    <property type="match status" value="1"/>
</dbReference>
<gene>
    <name evidence="8" type="ORF">T7987_04150</name>
</gene>
<sequence>METLDRIATGISTQLENAPDFVSPLLAVLLACAAGLAVHWIGYRILDRVISEKNITGRSLLRRARRPLRLAAVVAALAWVLPNVRLYGWQDGAAHLFLVLLIILVGWTLILLTNHFAERAVRRHRLDVEDNLSARKFVTQARVLRRTVTIILGIFTAAGVLLTFESVQKYGAGLFASAGAAGLVVGLAARPVLTNLIAGLQIAITQPIRLEDVVIVEDEWGWVEEIFATYVVVRLWDWRRMVVPLSYFIEKPFQNWTRESASIIGTVFWYLDYTVPIGEMRAKLEELAKASPLWDGQVVNLQVSETEKDSIAVRGLVSARTSPQAWDLRCEIREKMIDWLQKEHPQALPRLRGNMEIRSRDEPDMSSKGEAPVTP</sequence>
<feature type="region of interest" description="Disordered" evidence="5">
    <location>
        <begin position="350"/>
        <end position="375"/>
    </location>
</feature>
<dbReference type="InterPro" id="IPR006685">
    <property type="entry name" value="MscS_channel_2nd"/>
</dbReference>
<evidence type="ECO:0000256" key="1">
    <source>
        <dbReference type="ARBA" id="ARBA00004370"/>
    </source>
</evidence>
<evidence type="ECO:0000313" key="9">
    <source>
        <dbReference type="Proteomes" id="UP001326567"/>
    </source>
</evidence>
<dbReference type="Proteomes" id="UP001326567">
    <property type="component" value="Chromosome"/>
</dbReference>
<keyword evidence="2 6" id="KW-0812">Transmembrane</keyword>
<evidence type="ECO:0000313" key="8">
    <source>
        <dbReference type="EMBL" id="WPZ22440.1"/>
    </source>
</evidence>
<organism evidence="8 9">
    <name type="scientific">Sulfitobacter faviae</name>
    <dbReference type="NCBI Taxonomy" id="1775881"/>
    <lineage>
        <taxon>Bacteria</taxon>
        <taxon>Pseudomonadati</taxon>
        <taxon>Pseudomonadota</taxon>
        <taxon>Alphaproteobacteria</taxon>
        <taxon>Rhodobacterales</taxon>
        <taxon>Roseobacteraceae</taxon>
        <taxon>Sulfitobacter</taxon>
    </lineage>
</organism>
<feature type="transmembrane region" description="Helical" evidence="6">
    <location>
        <begin position="143"/>
        <end position="164"/>
    </location>
</feature>
<comment type="subcellular location">
    <subcellularLocation>
        <location evidence="1">Membrane</location>
    </subcellularLocation>
</comment>
<keyword evidence="4 6" id="KW-0472">Membrane</keyword>
<dbReference type="EMBL" id="CP139725">
    <property type="protein sequence ID" value="WPZ22440.1"/>
    <property type="molecule type" value="Genomic_DNA"/>
</dbReference>
<feature type="transmembrane region" description="Helical" evidence="6">
    <location>
        <begin position="93"/>
        <end position="117"/>
    </location>
</feature>
<feature type="transmembrane region" description="Helical" evidence="6">
    <location>
        <begin position="170"/>
        <end position="189"/>
    </location>
</feature>
<dbReference type="InterPro" id="IPR010920">
    <property type="entry name" value="LSM_dom_sf"/>
</dbReference>
<keyword evidence="9" id="KW-1185">Reference proteome</keyword>
<feature type="transmembrane region" description="Helical" evidence="6">
    <location>
        <begin position="25"/>
        <end position="46"/>
    </location>
</feature>
<name>A0ABZ0V3J7_9RHOB</name>
<feature type="domain" description="Mechanosensitive ion channel MscS" evidence="7">
    <location>
        <begin position="192"/>
        <end position="258"/>
    </location>
</feature>
<feature type="compositionally biased region" description="Basic and acidic residues" evidence="5">
    <location>
        <begin position="353"/>
        <end position="367"/>
    </location>
</feature>
<dbReference type="Gene3D" id="1.10.287.1260">
    <property type="match status" value="1"/>
</dbReference>
<keyword evidence="3 6" id="KW-1133">Transmembrane helix</keyword>
<evidence type="ECO:0000256" key="2">
    <source>
        <dbReference type="ARBA" id="ARBA00022692"/>
    </source>
</evidence>
<evidence type="ECO:0000256" key="4">
    <source>
        <dbReference type="ARBA" id="ARBA00023136"/>
    </source>
</evidence>
<protein>
    <submittedName>
        <fullName evidence="8">Mechanosensitive ion channel family protein</fullName>
    </submittedName>
</protein>
<dbReference type="PANTHER" id="PTHR30566">
    <property type="entry name" value="YNAI-RELATED MECHANOSENSITIVE ION CHANNEL"/>
    <property type="match status" value="1"/>
</dbReference>
<dbReference type="InterPro" id="IPR023408">
    <property type="entry name" value="MscS_beta-dom_sf"/>
</dbReference>
<evidence type="ECO:0000256" key="5">
    <source>
        <dbReference type="SAM" id="MobiDB-lite"/>
    </source>
</evidence>